<name>A0A1B0A7N3_GLOPL</name>
<keyword evidence="3" id="KW-1185">Reference proteome</keyword>
<dbReference type="InterPro" id="IPR029308">
    <property type="entry name" value="FANCI_S1"/>
</dbReference>
<reference evidence="2" key="2">
    <citation type="submission" date="2020-05" db="UniProtKB">
        <authorList>
            <consortium name="EnsemblMetazoa"/>
        </authorList>
    </citation>
    <scope>IDENTIFICATION</scope>
    <source>
        <strain evidence="2">IAEA</strain>
    </source>
</reference>
<reference evidence="3" key="1">
    <citation type="submission" date="2014-03" db="EMBL/GenBank/DDBJ databases">
        <authorList>
            <person name="Aksoy S."/>
            <person name="Warren W."/>
            <person name="Wilson R.K."/>
        </authorList>
    </citation>
    <scope>NUCLEOTIDE SEQUENCE [LARGE SCALE GENOMIC DNA]</scope>
    <source>
        <strain evidence="3">IAEA</strain>
    </source>
</reference>
<evidence type="ECO:0000259" key="1">
    <source>
        <dbReference type="Pfam" id="PF14675"/>
    </source>
</evidence>
<feature type="domain" description="FANCI solenoid 1" evidence="1">
    <location>
        <begin position="218"/>
        <end position="266"/>
    </location>
</feature>
<dbReference type="STRING" id="7398.A0A1B0A7N3"/>
<evidence type="ECO:0000313" key="3">
    <source>
        <dbReference type="Proteomes" id="UP000092445"/>
    </source>
</evidence>
<dbReference type="EnsemblMetazoa" id="GPAI036842-RA">
    <property type="protein sequence ID" value="GPAI036842-PA"/>
    <property type="gene ID" value="GPAI036842"/>
</dbReference>
<dbReference type="AlphaFoldDB" id="A0A1B0A7N3"/>
<accession>A0A1B0A7N3</accession>
<dbReference type="Proteomes" id="UP000092445">
    <property type="component" value="Unassembled WGS sequence"/>
</dbReference>
<sequence length="276" mass="31837">MISTPSKKDDDCESGFLTPIRCKLPYECVFILVLESTPKVSKQSLDTDSNIAIFRARLELMIKTTQDNFFKWLAAEKRGLALCNTIEAIKTGAILTAINKNDKADSTLYPKDLIDRCRKLSLVVAVFQDVVISAKNSVKQIESLRKLPGSNSEIFYRSWCLDHFADFLMDLSQRYDEEYKIKKHALDNLPHCFSQADLIRCVSAWEYPQYVDSFLYLSQTYDLITHLCLDLQILPNEHLIETLERCVDHLRVADPKFVGWTDLLPTNSYSQRHNQR</sequence>
<evidence type="ECO:0000313" key="2">
    <source>
        <dbReference type="EnsemblMetazoa" id="GPAI036842-PA"/>
    </source>
</evidence>
<protein>
    <submittedName>
        <fullName evidence="2">FANCI_S1 domain-containing protein</fullName>
    </submittedName>
</protein>
<proteinExistence type="predicted"/>
<organism evidence="2 3">
    <name type="scientific">Glossina pallidipes</name>
    <name type="common">Tsetse fly</name>
    <dbReference type="NCBI Taxonomy" id="7398"/>
    <lineage>
        <taxon>Eukaryota</taxon>
        <taxon>Metazoa</taxon>
        <taxon>Ecdysozoa</taxon>
        <taxon>Arthropoda</taxon>
        <taxon>Hexapoda</taxon>
        <taxon>Insecta</taxon>
        <taxon>Pterygota</taxon>
        <taxon>Neoptera</taxon>
        <taxon>Endopterygota</taxon>
        <taxon>Diptera</taxon>
        <taxon>Brachycera</taxon>
        <taxon>Muscomorpha</taxon>
        <taxon>Hippoboscoidea</taxon>
        <taxon>Glossinidae</taxon>
        <taxon>Glossina</taxon>
    </lineage>
</organism>
<dbReference type="Pfam" id="PF14675">
    <property type="entry name" value="FANCI_S1"/>
    <property type="match status" value="1"/>
</dbReference>
<dbReference type="VEuPathDB" id="VectorBase:GPAI036842"/>